<evidence type="ECO:0000256" key="1">
    <source>
        <dbReference type="SAM" id="MobiDB-lite"/>
    </source>
</evidence>
<dbReference type="OrthoDB" id="3236053at2759"/>
<proteinExistence type="predicted"/>
<dbReference type="EMBL" id="JAEVFJ010000016">
    <property type="protein sequence ID" value="KAH8100193.1"/>
    <property type="molecule type" value="Genomic_DNA"/>
</dbReference>
<dbReference type="AlphaFoldDB" id="A0A8K0UNS5"/>
<organism evidence="2 3">
    <name type="scientific">Cristinia sonorae</name>
    <dbReference type="NCBI Taxonomy" id="1940300"/>
    <lineage>
        <taxon>Eukaryota</taxon>
        <taxon>Fungi</taxon>
        <taxon>Dikarya</taxon>
        <taxon>Basidiomycota</taxon>
        <taxon>Agaricomycotina</taxon>
        <taxon>Agaricomycetes</taxon>
        <taxon>Agaricomycetidae</taxon>
        <taxon>Agaricales</taxon>
        <taxon>Pleurotineae</taxon>
        <taxon>Stephanosporaceae</taxon>
        <taxon>Cristinia</taxon>
    </lineage>
</organism>
<feature type="region of interest" description="Disordered" evidence="1">
    <location>
        <begin position="350"/>
        <end position="434"/>
    </location>
</feature>
<comment type="caution">
    <text evidence="2">The sequence shown here is derived from an EMBL/GenBank/DDBJ whole genome shotgun (WGS) entry which is preliminary data.</text>
</comment>
<name>A0A8K0UNS5_9AGAR</name>
<accession>A0A8K0UNS5</accession>
<keyword evidence="3" id="KW-1185">Reference proteome</keyword>
<evidence type="ECO:0000313" key="3">
    <source>
        <dbReference type="Proteomes" id="UP000813824"/>
    </source>
</evidence>
<dbReference type="Proteomes" id="UP000813824">
    <property type="component" value="Unassembled WGS sequence"/>
</dbReference>
<feature type="region of interest" description="Disordered" evidence="1">
    <location>
        <begin position="249"/>
        <end position="303"/>
    </location>
</feature>
<reference evidence="2" key="1">
    <citation type="journal article" date="2021" name="New Phytol.">
        <title>Evolutionary innovations through gain and loss of genes in the ectomycorrhizal Boletales.</title>
        <authorList>
            <person name="Wu G."/>
            <person name="Miyauchi S."/>
            <person name="Morin E."/>
            <person name="Kuo A."/>
            <person name="Drula E."/>
            <person name="Varga T."/>
            <person name="Kohler A."/>
            <person name="Feng B."/>
            <person name="Cao Y."/>
            <person name="Lipzen A."/>
            <person name="Daum C."/>
            <person name="Hundley H."/>
            <person name="Pangilinan J."/>
            <person name="Johnson J."/>
            <person name="Barry K."/>
            <person name="LaButti K."/>
            <person name="Ng V."/>
            <person name="Ahrendt S."/>
            <person name="Min B."/>
            <person name="Choi I.G."/>
            <person name="Park H."/>
            <person name="Plett J.M."/>
            <person name="Magnuson J."/>
            <person name="Spatafora J.W."/>
            <person name="Nagy L.G."/>
            <person name="Henrissat B."/>
            <person name="Grigoriev I.V."/>
            <person name="Yang Z.L."/>
            <person name="Xu J."/>
            <person name="Martin F.M."/>
        </authorList>
    </citation>
    <scope>NUCLEOTIDE SEQUENCE</scope>
    <source>
        <strain evidence="2">KKN 215</strain>
    </source>
</reference>
<feature type="region of interest" description="Disordered" evidence="1">
    <location>
        <begin position="450"/>
        <end position="476"/>
    </location>
</feature>
<feature type="compositionally biased region" description="Low complexity" evidence="1">
    <location>
        <begin position="380"/>
        <end position="401"/>
    </location>
</feature>
<feature type="compositionally biased region" description="Pro residues" evidence="1">
    <location>
        <begin position="367"/>
        <end position="379"/>
    </location>
</feature>
<feature type="compositionally biased region" description="Polar residues" evidence="1">
    <location>
        <begin position="402"/>
        <end position="417"/>
    </location>
</feature>
<gene>
    <name evidence="2" type="ORF">BXZ70DRAFT_174397</name>
</gene>
<protein>
    <submittedName>
        <fullName evidence="2">Uncharacterized protein</fullName>
    </submittedName>
</protein>
<evidence type="ECO:0000313" key="2">
    <source>
        <dbReference type="EMBL" id="KAH8100193.1"/>
    </source>
</evidence>
<sequence length="493" mass="51873">MDSSSSGDDEAVSQEPTVASILGIRGPLRFRNHGSTQKAHVVLRQIDLSEEPGDERGDSNMVYFSLFAQKRIEVKPGKEILLAVASPDGKFIDSPVIFAGSIVGGNLSDTSQAPLKPVVDVVSSKPTGYTMPPRMRKAWPSQGGVGLTGSGSPSHPPLKSTSYNSVGVQCQAPTVSLAVETDPNPVKTFTSFAVQAAEPPKVTKPQVIQTEVSVRSYQDGVAQTVSDALPPSPTPVATISQPLIDQPEETAAELEHERSLSPMELDSPPSSPTLTPVVEPSKPTTPSDLRAKSLSYSPRTFSPPRLSIVTSSTSQTLVAPEEARISPMHLSPDDGDAPGLAITPEAIEFHRAYTPPVDRSNLQLPPSKAPSPPQRPPLGSPIIPAADHPAPASVPSQPPAVLSTSPSAPSGNGTPEGSRSPAEPTRYVPKRKAVTNPFVSGGFLSDFVTTTTKTTTTPQPSSRPASPKQLEPQAQSSAVCILYYNRGTSMTDS</sequence>
<feature type="compositionally biased region" description="Low complexity" evidence="1">
    <location>
        <begin position="264"/>
        <end position="281"/>
    </location>
</feature>